<dbReference type="EMBL" id="LN831302">
    <property type="protein sequence ID" value="CQH58706.1"/>
    <property type="molecule type" value="Genomic_DNA"/>
</dbReference>
<evidence type="ECO:0000259" key="4">
    <source>
        <dbReference type="Pfam" id="PF24277"/>
    </source>
</evidence>
<evidence type="ECO:0000259" key="3">
    <source>
        <dbReference type="Pfam" id="PF04967"/>
    </source>
</evidence>
<dbReference type="KEGG" id="hhb:Hhub_2806"/>
<feature type="domain" description="HTH bat-type" evidence="3">
    <location>
        <begin position="156"/>
        <end position="207"/>
    </location>
</feature>
<gene>
    <name evidence="5" type="ORF">HHUB_2806</name>
</gene>
<protein>
    <submittedName>
        <fullName evidence="5">HTH-10 family transcription regulator</fullName>
    </submittedName>
</protein>
<keyword evidence="1" id="KW-0805">Transcription regulation</keyword>
<dbReference type="InterPro" id="IPR056433">
    <property type="entry name" value="DmsR-like_N"/>
</dbReference>
<sequence>MSGGIRVTVEFPAPAVCPVADLSERANTTISDVSTSVAATDAADCVTEFLVDADAVPEDYDDPVFEYADRHLYRVTHDADADCPCVCLGEFETPVDRFFAHSGDLEVVFHAESFDQLQTIVGEFRDRYPEVDIQRLVRAPTGGTSRDTVFVDRGKLTERQLEVLQTAYEMGYFAQPREANATDVADELDITASTLTEHLTAAQRKLFADVLEEGS</sequence>
<dbReference type="AlphaFoldDB" id="A0A0U5CZ53"/>
<dbReference type="Pfam" id="PF24277">
    <property type="entry name" value="DmsR_N"/>
    <property type="match status" value="1"/>
</dbReference>
<dbReference type="STRING" id="1407499.HHUB_2806"/>
<dbReference type="InterPro" id="IPR036388">
    <property type="entry name" value="WH-like_DNA-bd_sf"/>
</dbReference>
<organism evidence="5 6">
    <name type="scientific">Halobacterium hubeiense</name>
    <dbReference type="NCBI Taxonomy" id="1407499"/>
    <lineage>
        <taxon>Archaea</taxon>
        <taxon>Methanobacteriati</taxon>
        <taxon>Methanobacteriota</taxon>
        <taxon>Stenosarchaea group</taxon>
        <taxon>Halobacteria</taxon>
        <taxon>Halobacteriales</taxon>
        <taxon>Halobacteriaceae</taxon>
        <taxon>Halobacterium</taxon>
    </lineage>
</organism>
<dbReference type="InterPro" id="IPR007050">
    <property type="entry name" value="HTH_bacterioopsin"/>
</dbReference>
<proteinExistence type="predicted"/>
<dbReference type="Gene3D" id="1.10.10.10">
    <property type="entry name" value="Winged helix-like DNA-binding domain superfamily/Winged helix DNA-binding domain"/>
    <property type="match status" value="1"/>
</dbReference>
<dbReference type="Pfam" id="PF04967">
    <property type="entry name" value="HTH_10"/>
    <property type="match status" value="1"/>
</dbReference>
<evidence type="ECO:0000256" key="2">
    <source>
        <dbReference type="ARBA" id="ARBA00023163"/>
    </source>
</evidence>
<feature type="domain" description="DmsR-like N-terminal" evidence="4">
    <location>
        <begin position="1"/>
        <end position="138"/>
    </location>
</feature>
<evidence type="ECO:0000256" key="1">
    <source>
        <dbReference type="ARBA" id="ARBA00023015"/>
    </source>
</evidence>
<evidence type="ECO:0000313" key="5">
    <source>
        <dbReference type="EMBL" id="CQH58706.1"/>
    </source>
</evidence>
<keyword evidence="2" id="KW-0804">Transcription</keyword>
<accession>A0A0U5CZ53</accession>
<dbReference type="PANTHER" id="PTHR34236">
    <property type="entry name" value="DIMETHYL SULFOXIDE REDUCTASE TRANSCRIPTIONAL ACTIVATOR"/>
    <property type="match status" value="1"/>
</dbReference>
<dbReference type="PANTHER" id="PTHR34236:SF1">
    <property type="entry name" value="DIMETHYL SULFOXIDE REDUCTASE TRANSCRIPTIONAL ACTIVATOR"/>
    <property type="match status" value="1"/>
</dbReference>
<dbReference type="RefSeq" id="WP_059057216.1">
    <property type="nucleotide sequence ID" value="NZ_CEML01000001.1"/>
</dbReference>
<dbReference type="Proteomes" id="UP000066737">
    <property type="component" value="Chromosome I"/>
</dbReference>
<evidence type="ECO:0000313" key="6">
    <source>
        <dbReference type="Proteomes" id="UP000066737"/>
    </source>
</evidence>
<dbReference type="OrthoDB" id="168808at2157"/>
<dbReference type="GeneID" id="26659438"/>
<keyword evidence="6" id="KW-1185">Reference proteome</keyword>
<name>A0A0U5CZ53_9EURY</name>
<reference evidence="6" key="1">
    <citation type="journal article" date="2016" name="Environ. Microbiol.">
        <title>The complete genome of a viable archaeum isolated from 123-million-year-old rock salt.</title>
        <authorList>
            <person name="Jaakkola S.T."/>
            <person name="Pfeiffer F."/>
            <person name="Ravantti J.J."/>
            <person name="Guo Q."/>
            <person name="Liu Y."/>
            <person name="Chen X."/>
            <person name="Ma H."/>
            <person name="Yang C."/>
            <person name="Oksanen H.M."/>
            <person name="Bamford D.H."/>
        </authorList>
    </citation>
    <scope>NUCLEOTIDE SEQUENCE</scope>
    <source>
        <strain evidence="6">JI20-1</strain>
    </source>
</reference>